<accession>A0A0E0MF14</accession>
<dbReference type="EnsemblPlants" id="OPUNC11G10120.1">
    <property type="protein sequence ID" value="OPUNC11G10120.1"/>
    <property type="gene ID" value="OPUNC11G10120"/>
</dbReference>
<dbReference type="Proteomes" id="UP000026962">
    <property type="component" value="Chromosome 11"/>
</dbReference>
<evidence type="ECO:0000313" key="3">
    <source>
        <dbReference type="EnsemblPlants" id="OPUNC11G10120.1"/>
    </source>
</evidence>
<proteinExistence type="predicted"/>
<reference evidence="3" key="1">
    <citation type="submission" date="2015-04" db="UniProtKB">
        <authorList>
            <consortium name="EnsemblPlants"/>
        </authorList>
    </citation>
    <scope>IDENTIFICATION</scope>
</reference>
<reference evidence="3" key="2">
    <citation type="submission" date="2018-05" db="EMBL/GenBank/DDBJ databases">
        <title>OpunRS2 (Oryza punctata Reference Sequence Version 2).</title>
        <authorList>
            <person name="Zhang J."/>
            <person name="Kudrna D."/>
            <person name="Lee S."/>
            <person name="Talag J."/>
            <person name="Welchert J."/>
            <person name="Wing R.A."/>
        </authorList>
    </citation>
    <scope>NUCLEOTIDE SEQUENCE [LARGE SCALE GENOMIC DNA]</scope>
</reference>
<feature type="compositionally biased region" description="Basic residues" evidence="2">
    <location>
        <begin position="25"/>
        <end position="34"/>
    </location>
</feature>
<feature type="compositionally biased region" description="Polar residues" evidence="2">
    <location>
        <begin position="85"/>
        <end position="95"/>
    </location>
</feature>
<evidence type="ECO:0000256" key="1">
    <source>
        <dbReference type="SAM" id="Coils"/>
    </source>
</evidence>
<organism evidence="3">
    <name type="scientific">Oryza punctata</name>
    <name type="common">Red rice</name>
    <dbReference type="NCBI Taxonomy" id="4537"/>
    <lineage>
        <taxon>Eukaryota</taxon>
        <taxon>Viridiplantae</taxon>
        <taxon>Streptophyta</taxon>
        <taxon>Embryophyta</taxon>
        <taxon>Tracheophyta</taxon>
        <taxon>Spermatophyta</taxon>
        <taxon>Magnoliopsida</taxon>
        <taxon>Liliopsida</taxon>
        <taxon>Poales</taxon>
        <taxon>Poaceae</taxon>
        <taxon>BOP clade</taxon>
        <taxon>Oryzoideae</taxon>
        <taxon>Oryzeae</taxon>
        <taxon>Oryzinae</taxon>
        <taxon>Oryza</taxon>
    </lineage>
</organism>
<feature type="region of interest" description="Disordered" evidence="2">
    <location>
        <begin position="14"/>
        <end position="160"/>
    </location>
</feature>
<keyword evidence="1" id="KW-0175">Coiled coil</keyword>
<feature type="compositionally biased region" description="Polar residues" evidence="2">
    <location>
        <begin position="105"/>
        <end position="124"/>
    </location>
</feature>
<dbReference type="OMA" id="TRSSKWQ"/>
<name>A0A0E0MF14_ORYPU</name>
<dbReference type="Gramene" id="OPUNC11G10120.1">
    <property type="protein sequence ID" value="OPUNC11G10120.1"/>
    <property type="gene ID" value="OPUNC11G10120"/>
</dbReference>
<protein>
    <submittedName>
        <fullName evidence="3">Uncharacterized protein</fullName>
    </submittedName>
</protein>
<dbReference type="HOGENOM" id="CLU_026612_0_0_1"/>
<dbReference type="PANTHER" id="PTHR33063">
    <property type="entry name" value="OS02G0583500 PROTEIN"/>
    <property type="match status" value="1"/>
</dbReference>
<dbReference type="AlphaFoldDB" id="A0A0E0MF14"/>
<dbReference type="PANTHER" id="PTHR33063:SF15">
    <property type="entry name" value="TRANSPOSASE, PTTA_EN_SPM, PLANT"/>
    <property type="match status" value="1"/>
</dbReference>
<feature type="compositionally biased region" description="Basic residues" evidence="2">
    <location>
        <begin position="72"/>
        <end position="84"/>
    </location>
</feature>
<sequence>MEELGINVVASTIRNVQSNCTSSGKAKKSANKSSRRGEESDYSPEDEEGVEGGGTYLDEEVLSITYPTSKQPRTKKPAIKKKLATNHTMPPGSTRSSKRVRASAPSDQPTGVETRSSKWQLSTEQVEDRQEQLLQGSENIDGPTGRARRNPRPPTKGVMLDRMTGAMGRRLPIVVREGMKRPEKPVQATKLASEAGVIIRAEVPIFTHWKEYKDDGSHFNNFLGKLAGRLAVNKDDKPTQDACTSVFQSGIRQKRYKLKQAYFNNVPANEIRTTSPVPYMTDVQWTQLVAKWSDAKNKAISEKNKLNRARVRHHQATGSRSYISHLYTYDNMENMMAEPVGDDDTPRSSTEVVSKVLSQTSANNTFLKNAGLETSCSKASASTEREQREQLEVEKQGSAVLQEELHALKKKSEETEQALAQTKDEMAKTQKELEEFKKKQEANDLILQRILALSQVNSNP</sequence>
<keyword evidence="4" id="KW-1185">Reference proteome</keyword>
<feature type="coiled-coil region" evidence="1">
    <location>
        <begin position="398"/>
        <end position="439"/>
    </location>
</feature>
<evidence type="ECO:0000313" key="4">
    <source>
        <dbReference type="Proteomes" id="UP000026962"/>
    </source>
</evidence>
<evidence type="ECO:0000256" key="2">
    <source>
        <dbReference type="SAM" id="MobiDB-lite"/>
    </source>
</evidence>
<feature type="compositionally biased region" description="Acidic residues" evidence="2">
    <location>
        <begin position="40"/>
        <end position="50"/>
    </location>
</feature>